<comment type="caution">
    <text evidence="1">The sequence shown here is derived from an EMBL/GenBank/DDBJ whole genome shotgun (WGS) entry which is preliminary data.</text>
</comment>
<protein>
    <recommendedName>
        <fullName evidence="3">HTH myb-type domain-containing protein</fullName>
    </recommendedName>
</protein>
<organism evidence="1 2">
    <name type="scientific">Carnegiea gigantea</name>
    <dbReference type="NCBI Taxonomy" id="171969"/>
    <lineage>
        <taxon>Eukaryota</taxon>
        <taxon>Viridiplantae</taxon>
        <taxon>Streptophyta</taxon>
        <taxon>Embryophyta</taxon>
        <taxon>Tracheophyta</taxon>
        <taxon>Spermatophyta</taxon>
        <taxon>Magnoliopsida</taxon>
        <taxon>eudicotyledons</taxon>
        <taxon>Gunneridae</taxon>
        <taxon>Pentapetalae</taxon>
        <taxon>Caryophyllales</taxon>
        <taxon>Cactineae</taxon>
        <taxon>Cactaceae</taxon>
        <taxon>Cactoideae</taxon>
        <taxon>Echinocereeae</taxon>
        <taxon>Carnegiea</taxon>
    </lineage>
</organism>
<evidence type="ECO:0008006" key="3">
    <source>
        <dbReference type="Google" id="ProtNLM"/>
    </source>
</evidence>
<dbReference type="AlphaFoldDB" id="A0A9Q1GGP2"/>
<evidence type="ECO:0000313" key="2">
    <source>
        <dbReference type="Proteomes" id="UP001153076"/>
    </source>
</evidence>
<gene>
    <name evidence="1" type="ORF">Cgig2_021545</name>
</gene>
<reference evidence="1" key="1">
    <citation type="submission" date="2022-04" db="EMBL/GenBank/DDBJ databases">
        <title>Carnegiea gigantea Genome sequencing and assembly v2.</title>
        <authorList>
            <person name="Copetti D."/>
            <person name="Sanderson M.J."/>
            <person name="Burquez A."/>
            <person name="Wojciechowski M.F."/>
        </authorList>
    </citation>
    <scope>NUCLEOTIDE SEQUENCE</scope>
    <source>
        <strain evidence="1">SGP5-SGP5p</strain>
        <tissue evidence="1">Aerial part</tissue>
    </source>
</reference>
<dbReference type="EMBL" id="JAKOGI010003829">
    <property type="protein sequence ID" value="KAJ8420131.1"/>
    <property type="molecule type" value="Genomic_DNA"/>
</dbReference>
<keyword evidence="2" id="KW-1185">Reference proteome</keyword>
<dbReference type="Proteomes" id="UP001153076">
    <property type="component" value="Unassembled WGS sequence"/>
</dbReference>
<evidence type="ECO:0000313" key="1">
    <source>
        <dbReference type="EMBL" id="KAJ8420131.1"/>
    </source>
</evidence>
<name>A0A9Q1GGP2_9CARY</name>
<proteinExistence type="predicted"/>
<dbReference type="OrthoDB" id="2143914at2759"/>
<sequence length="183" mass="19896">MVINGVVVAQVVPNSCQIDNEIKNYWNSHIKRKHLSTVVNPVTDRPLNEVASHPDASTTTTIATATTTKTISFSSQYQISSNKRITGQERCPDLNLELRISPPCPKTQSPQKQVQVFASPLASGSRVDKIRIVSTTLVSIVAVAATIAASEGAGCGDTPLRLMAFLGIEVRKETMRKRFTVFS</sequence>
<accession>A0A9Q1GGP2</accession>